<comment type="catalytic activity">
    <reaction evidence="9 10">
        <text>tRNA(Ile) + L-isoleucine + ATP = L-isoleucyl-tRNA(Ile) + AMP + diphosphate</text>
        <dbReference type="Rhea" id="RHEA:11060"/>
        <dbReference type="Rhea" id="RHEA-COMP:9666"/>
        <dbReference type="Rhea" id="RHEA-COMP:9695"/>
        <dbReference type="ChEBI" id="CHEBI:30616"/>
        <dbReference type="ChEBI" id="CHEBI:33019"/>
        <dbReference type="ChEBI" id="CHEBI:58045"/>
        <dbReference type="ChEBI" id="CHEBI:78442"/>
        <dbReference type="ChEBI" id="CHEBI:78528"/>
        <dbReference type="ChEBI" id="CHEBI:456215"/>
        <dbReference type="EC" id="6.1.1.5"/>
    </reaction>
</comment>
<evidence type="ECO:0000256" key="1">
    <source>
        <dbReference type="ARBA" id="ARBA00006887"/>
    </source>
</evidence>
<dbReference type="NCBIfam" id="TIGR00392">
    <property type="entry name" value="ileS"/>
    <property type="match status" value="1"/>
</dbReference>
<dbReference type="PRINTS" id="PR00984">
    <property type="entry name" value="TRNASYNTHILE"/>
</dbReference>
<dbReference type="InterPro" id="IPR002300">
    <property type="entry name" value="aa-tRNA-synth_Ia"/>
</dbReference>
<evidence type="ECO:0000256" key="2">
    <source>
        <dbReference type="ARBA" id="ARBA00022490"/>
    </source>
</evidence>
<dbReference type="Pfam" id="PF00133">
    <property type="entry name" value="tRNA-synt_1"/>
    <property type="match status" value="1"/>
</dbReference>
<keyword evidence="3 10" id="KW-0436">Ligase</keyword>
<keyword evidence="7 10" id="KW-0030">Aminoacyl-tRNA synthetase</keyword>
<evidence type="ECO:0000256" key="8">
    <source>
        <dbReference type="ARBA" id="ARBA00025217"/>
    </source>
</evidence>
<dbReference type="InterPro" id="IPR002301">
    <property type="entry name" value="Ile-tRNA-ligase"/>
</dbReference>
<comment type="similarity">
    <text evidence="1 10">Belongs to the class-I aminoacyl-tRNA synthetase family. IleS type 1 subfamily.</text>
</comment>
<feature type="binding site" evidence="10">
    <location>
        <position position="620"/>
    </location>
    <ligand>
        <name>ATP</name>
        <dbReference type="ChEBI" id="CHEBI:30616"/>
    </ligand>
</feature>
<dbReference type="PROSITE" id="PS00178">
    <property type="entry name" value="AA_TRNA_LIGASE_I"/>
    <property type="match status" value="1"/>
</dbReference>
<name>A0A932HYL8_UNCTE</name>
<dbReference type="InterPro" id="IPR033708">
    <property type="entry name" value="Anticodon_Ile_BEm"/>
</dbReference>
<dbReference type="GO" id="GO:0005524">
    <property type="term" value="F:ATP binding"/>
    <property type="evidence" value="ECO:0007669"/>
    <property type="project" value="UniProtKB-UniRule"/>
</dbReference>
<comment type="function">
    <text evidence="8 10">Catalyzes the attachment of isoleucine to tRNA(Ile). As IleRS can inadvertently accommodate and process structurally similar amino acids such as valine, to avoid such errors it has two additional distinct tRNA(Ile)-dependent editing activities. One activity is designated as 'pretransfer' editing and involves the hydrolysis of activated Val-AMP. The other activity is designated 'posttransfer' editing and involves deacylation of mischarged Val-tRNA(Ile).</text>
</comment>
<dbReference type="SUPFAM" id="SSF50677">
    <property type="entry name" value="ValRS/IleRS/LeuRS editing domain"/>
    <property type="match status" value="1"/>
</dbReference>
<evidence type="ECO:0000256" key="7">
    <source>
        <dbReference type="ARBA" id="ARBA00023146"/>
    </source>
</evidence>
<dbReference type="FunFam" id="3.40.50.620:FF:000042">
    <property type="entry name" value="Isoleucine--tRNA ligase"/>
    <property type="match status" value="1"/>
</dbReference>
<proteinExistence type="inferred from homology"/>
<dbReference type="GO" id="GO:0005829">
    <property type="term" value="C:cytosol"/>
    <property type="evidence" value="ECO:0007669"/>
    <property type="project" value="TreeGrafter"/>
</dbReference>
<dbReference type="GO" id="GO:0006428">
    <property type="term" value="P:isoleucyl-tRNA aminoacylation"/>
    <property type="evidence" value="ECO:0007669"/>
    <property type="project" value="UniProtKB-UniRule"/>
</dbReference>
<dbReference type="InterPro" id="IPR050081">
    <property type="entry name" value="Ile-tRNA_ligase"/>
</dbReference>
<evidence type="ECO:0000256" key="5">
    <source>
        <dbReference type="ARBA" id="ARBA00022840"/>
    </source>
</evidence>
<dbReference type="InterPro" id="IPR009008">
    <property type="entry name" value="Val/Leu/Ile-tRNA-synth_edit"/>
</dbReference>
<dbReference type="PANTHER" id="PTHR42765">
    <property type="entry name" value="SOLEUCYL-TRNA SYNTHETASE"/>
    <property type="match status" value="1"/>
</dbReference>
<dbReference type="Gene3D" id="1.10.730.20">
    <property type="match status" value="1"/>
</dbReference>
<evidence type="ECO:0000313" key="13">
    <source>
        <dbReference type="EMBL" id="MBI3127448.1"/>
    </source>
</evidence>
<dbReference type="InterPro" id="IPR014729">
    <property type="entry name" value="Rossmann-like_a/b/a_fold"/>
</dbReference>
<keyword evidence="6 10" id="KW-0648">Protein biosynthesis</keyword>
<dbReference type="InterPro" id="IPR013155">
    <property type="entry name" value="M/V/L/I-tRNA-synth_anticd-bd"/>
</dbReference>
<dbReference type="SUPFAM" id="SSF47323">
    <property type="entry name" value="Anticodon-binding domain of a subclass of class I aminoacyl-tRNA synthetases"/>
    <property type="match status" value="1"/>
</dbReference>
<comment type="domain">
    <text evidence="10">IleRS has two distinct active sites: one for aminoacylation and one for editing. The misactivated valine is translocated from the active site to the editing site, which sterically excludes the correctly activated isoleucine. The single editing site contains two valyl binding pockets, one specific for each substrate (Val-AMP or Val-tRNA(Ile)).</text>
</comment>
<dbReference type="GO" id="GO:0004822">
    <property type="term" value="F:isoleucine-tRNA ligase activity"/>
    <property type="evidence" value="ECO:0007669"/>
    <property type="project" value="UniProtKB-UniRule"/>
</dbReference>
<dbReference type="GO" id="GO:0000049">
    <property type="term" value="F:tRNA binding"/>
    <property type="evidence" value="ECO:0007669"/>
    <property type="project" value="InterPro"/>
</dbReference>
<dbReference type="GO" id="GO:0002161">
    <property type="term" value="F:aminoacyl-tRNA deacylase activity"/>
    <property type="evidence" value="ECO:0007669"/>
    <property type="project" value="InterPro"/>
</dbReference>
<feature type="short sequence motif" description="'KMSKS' region" evidence="10">
    <location>
        <begin position="617"/>
        <end position="621"/>
    </location>
</feature>
<accession>A0A932HYL8</accession>
<dbReference type="InterPro" id="IPR001412">
    <property type="entry name" value="aa-tRNA-synth_I_CS"/>
</dbReference>
<comment type="subcellular location">
    <subcellularLocation>
        <location evidence="10">Cytoplasm</location>
    </subcellularLocation>
</comment>
<dbReference type="HAMAP" id="MF_02002">
    <property type="entry name" value="Ile_tRNA_synth_type1"/>
    <property type="match status" value="1"/>
</dbReference>
<feature type="short sequence motif" description="'HIGH' region" evidence="10">
    <location>
        <begin position="59"/>
        <end position="69"/>
    </location>
</feature>
<dbReference type="EC" id="6.1.1.5" evidence="10"/>
<dbReference type="InterPro" id="IPR023585">
    <property type="entry name" value="Ile-tRNA-ligase_type1"/>
</dbReference>
<sequence length="957" mass="108007">MATDYKKLLNLPKTAFPMKADLPQREPRMLAEWEGEGLYARLRAASKGRKKYILHDGPPYANGHIHMGTALNKVLKDIVVKSKQMAGFDAAYVPGWDCHGLPIEHQVDRELGARRFEVGPVEKRRLCRAYADKFIGVQRGEFKRLGVLGDWERPYLTMSYEYEAATVRELARFMEKGGVYRGLKPVHWAPGLRTALAEAEVEYQEVTTPTVYVRFPLTEAQAAEWEAHVPSLRGVLKGKRASVLIWTTTPWTLPANLALAFHGELGYAAFRHGEEVLIFHEHFMPRMAELARKEGDAAPFEKVASFPGGAVEKLAARHPWIERDSLVVLAGYVTLEQGTGVVHTAPGHGREDYETGIQYGLEVYSPVDDDGKFTPEVEHFAGQFVFDADPKIIQLLRERGRLLAVEDYTHPYPHDWRSHRPTIFRATPQWFISMEHNDLRRRALAEIRKVKWVPPWGEERIYGMIENRPDWCISRQRAWGVPIVAFHCEGCGRVAADPQVAHRVADRMETESGADLWFEKEAADLLPPGYKCPGCGGSSFRKEGDILDVWFDSGVSQAAVLEKNPALEWPCDMYLEGSDQHRGWFHSSLLAAVGVKGAAPYREVLTHGYVVDGQGRKMSKSLGNAMEPEEVIKKYGAEVLRLWVAGENYREDIRISPQILERLAEAYRRIRNTCRFLLGNLQDYEAFDPRTDTVPLAGRPEIDRFILSRLDRLVERVRRAYDEYEFHMVFHALNNFCSVDLSAFYLDVVKDRVYISLPRDKGRLAGLSTMHEILDALLRLMAPVLSFTAEEAYRLTPRMYGSSIHLAPFPEHSGAGTGMTFEELELYAHWNPLMRVRGEVLKAIEQVRQSQQGKGKGSSLNYQVELFVPKLLREDIEPVADQMADVFIVSKAFLAPAGKEAPADAFGSEEIEGLAVLVSEARGRKCAMSWKVTEDVGSDPRFPDLSARCARIAAAAS</sequence>
<feature type="binding site" evidence="10">
    <location>
        <position position="576"/>
    </location>
    <ligand>
        <name>L-isoleucyl-5'-AMP</name>
        <dbReference type="ChEBI" id="CHEBI:178002"/>
    </ligand>
</feature>
<gene>
    <name evidence="10 13" type="primary">ileS</name>
    <name evidence="13" type="ORF">HYZ11_07575</name>
</gene>
<comment type="subunit">
    <text evidence="10">Monomer.</text>
</comment>
<evidence type="ECO:0000256" key="6">
    <source>
        <dbReference type="ARBA" id="ARBA00022917"/>
    </source>
</evidence>
<evidence type="ECO:0000259" key="11">
    <source>
        <dbReference type="Pfam" id="PF00133"/>
    </source>
</evidence>
<organism evidence="13 14">
    <name type="scientific">Tectimicrobiota bacterium</name>
    <dbReference type="NCBI Taxonomy" id="2528274"/>
    <lineage>
        <taxon>Bacteria</taxon>
        <taxon>Pseudomonadati</taxon>
        <taxon>Nitrospinota/Tectimicrobiota group</taxon>
        <taxon>Candidatus Tectimicrobiota</taxon>
    </lineage>
</organism>
<evidence type="ECO:0000256" key="10">
    <source>
        <dbReference type="HAMAP-Rule" id="MF_02002"/>
    </source>
</evidence>
<dbReference type="PANTHER" id="PTHR42765:SF1">
    <property type="entry name" value="ISOLEUCINE--TRNA LIGASE, MITOCHONDRIAL"/>
    <property type="match status" value="1"/>
</dbReference>
<dbReference type="Proteomes" id="UP000782312">
    <property type="component" value="Unassembled WGS sequence"/>
</dbReference>
<dbReference type="Gene3D" id="3.90.740.10">
    <property type="entry name" value="Valyl/Leucyl/Isoleucyl-tRNA synthetase, editing domain"/>
    <property type="match status" value="1"/>
</dbReference>
<evidence type="ECO:0000313" key="14">
    <source>
        <dbReference type="Proteomes" id="UP000782312"/>
    </source>
</evidence>
<comment type="caution">
    <text evidence="13">The sequence shown here is derived from an EMBL/GenBank/DDBJ whole genome shotgun (WGS) entry which is preliminary data.</text>
</comment>
<keyword evidence="5 10" id="KW-0067">ATP-binding</keyword>
<dbReference type="InterPro" id="IPR009080">
    <property type="entry name" value="tRNAsynth_Ia_anticodon-bd"/>
</dbReference>
<protein>
    <recommendedName>
        <fullName evidence="10">Isoleucine--tRNA ligase</fullName>
        <ecNumber evidence="10">6.1.1.5</ecNumber>
    </recommendedName>
    <alternativeName>
        <fullName evidence="10">Isoleucyl-tRNA synthetase</fullName>
        <shortName evidence="10">IleRS</shortName>
    </alternativeName>
</protein>
<dbReference type="EMBL" id="JACPUR010000017">
    <property type="protein sequence ID" value="MBI3127448.1"/>
    <property type="molecule type" value="Genomic_DNA"/>
</dbReference>
<dbReference type="SUPFAM" id="SSF52374">
    <property type="entry name" value="Nucleotidylyl transferase"/>
    <property type="match status" value="1"/>
</dbReference>
<dbReference type="CDD" id="cd07960">
    <property type="entry name" value="Anticodon_Ia_Ile_BEm"/>
    <property type="match status" value="1"/>
</dbReference>
<comment type="caution">
    <text evidence="10">Lacks conserved residue(s) required for the propagation of feature annotation.</text>
</comment>
<evidence type="ECO:0000256" key="9">
    <source>
        <dbReference type="ARBA" id="ARBA00048359"/>
    </source>
</evidence>
<evidence type="ECO:0000256" key="3">
    <source>
        <dbReference type="ARBA" id="ARBA00022598"/>
    </source>
</evidence>
<feature type="domain" description="Aminoacyl-tRNA synthetase class Ia" evidence="11">
    <location>
        <begin position="29"/>
        <end position="656"/>
    </location>
</feature>
<keyword evidence="4 10" id="KW-0547">Nucleotide-binding</keyword>
<feature type="domain" description="Methionyl/Valyl/Leucyl/Isoleucyl-tRNA synthetase anticodon-binding" evidence="12">
    <location>
        <begin position="703"/>
        <end position="852"/>
    </location>
</feature>
<dbReference type="Pfam" id="PF08264">
    <property type="entry name" value="Anticodon_1"/>
    <property type="match status" value="1"/>
</dbReference>
<dbReference type="Gene3D" id="3.40.50.620">
    <property type="entry name" value="HUPs"/>
    <property type="match status" value="2"/>
</dbReference>
<reference evidence="13" key="1">
    <citation type="submission" date="2020-07" db="EMBL/GenBank/DDBJ databases">
        <title>Huge and variable diversity of episymbiotic CPR bacteria and DPANN archaea in groundwater ecosystems.</title>
        <authorList>
            <person name="He C.Y."/>
            <person name="Keren R."/>
            <person name="Whittaker M."/>
            <person name="Farag I.F."/>
            <person name="Doudna J."/>
            <person name="Cate J.H.D."/>
            <person name="Banfield J.F."/>
        </authorList>
    </citation>
    <scope>NUCLEOTIDE SEQUENCE</scope>
    <source>
        <strain evidence="13">NC_groundwater_763_Ag_S-0.2um_68_21</strain>
    </source>
</reference>
<evidence type="ECO:0000259" key="12">
    <source>
        <dbReference type="Pfam" id="PF08264"/>
    </source>
</evidence>
<dbReference type="AlphaFoldDB" id="A0A932HYL8"/>
<keyword evidence="2 10" id="KW-0963">Cytoplasm</keyword>
<evidence type="ECO:0000256" key="4">
    <source>
        <dbReference type="ARBA" id="ARBA00022741"/>
    </source>
</evidence>
<dbReference type="CDD" id="cd00818">
    <property type="entry name" value="IleRS_core"/>
    <property type="match status" value="1"/>
</dbReference>